<keyword evidence="1" id="KW-0472">Membrane</keyword>
<reference evidence="3" key="1">
    <citation type="submission" date="2020-05" db="EMBL/GenBank/DDBJ databases">
        <title>Frigoriglobus tundricola gen. nov., sp. nov., a psychrotolerant cellulolytic planctomycete of the family Gemmataceae with two divergent copies of 16S rRNA gene.</title>
        <authorList>
            <person name="Kulichevskaya I.S."/>
            <person name="Ivanova A.A."/>
            <person name="Naumoff D.G."/>
            <person name="Beletsky A.V."/>
            <person name="Rijpstra W.I.C."/>
            <person name="Sinninghe Damste J.S."/>
            <person name="Mardanov A.V."/>
            <person name="Ravin N.V."/>
            <person name="Dedysh S.N."/>
        </authorList>
    </citation>
    <scope>NUCLEOTIDE SEQUENCE [LARGE SCALE GENOMIC DNA]</scope>
    <source>
        <strain evidence="3">PL17</strain>
    </source>
</reference>
<dbReference type="AlphaFoldDB" id="A0A6M5YY47"/>
<dbReference type="EMBL" id="CP053452">
    <property type="protein sequence ID" value="QJW98133.1"/>
    <property type="molecule type" value="Genomic_DNA"/>
</dbReference>
<evidence type="ECO:0000256" key="1">
    <source>
        <dbReference type="SAM" id="Phobius"/>
    </source>
</evidence>
<keyword evidence="3" id="KW-1185">Reference proteome</keyword>
<evidence type="ECO:0000313" key="3">
    <source>
        <dbReference type="Proteomes" id="UP000503447"/>
    </source>
</evidence>
<feature type="transmembrane region" description="Helical" evidence="1">
    <location>
        <begin position="14"/>
        <end position="36"/>
    </location>
</feature>
<evidence type="ECO:0000313" key="2">
    <source>
        <dbReference type="EMBL" id="QJW98133.1"/>
    </source>
</evidence>
<dbReference type="Proteomes" id="UP000503447">
    <property type="component" value="Chromosome"/>
</dbReference>
<protein>
    <submittedName>
        <fullName evidence="2">Uncharacterized protein</fullName>
    </submittedName>
</protein>
<organism evidence="2 3">
    <name type="scientific">Frigoriglobus tundricola</name>
    <dbReference type="NCBI Taxonomy" id="2774151"/>
    <lineage>
        <taxon>Bacteria</taxon>
        <taxon>Pseudomonadati</taxon>
        <taxon>Planctomycetota</taxon>
        <taxon>Planctomycetia</taxon>
        <taxon>Gemmatales</taxon>
        <taxon>Gemmataceae</taxon>
        <taxon>Frigoriglobus</taxon>
    </lineage>
</organism>
<keyword evidence="1" id="KW-0812">Transmembrane</keyword>
<proteinExistence type="predicted"/>
<sequence length="270" mass="30601">MPEPNEPRSLAHRVLAVGVGLFAAWQLVYLPAANLIDFVPRRMSGPELEPIGDPYQTRGTFTSLEPLQRAAEWTGDALDFWSEVSGQEQGWSLFAPGPPPYSLIPAVEFRFADGTRDTLLSAYEPADLRNPGVRAPLVHDRLFNFEAQFIYAAWYAPPEEVAKVYAPPEEVEKLPESLRDLPESARVLRGPIRAWLAWRLKGYRAAHPDRPAPTEVILTHRYIPTALPSEPRGWNRPAEERPYVRWRPADDTLEAYDAVNKQFVPVREKP</sequence>
<dbReference type="RefSeq" id="WP_171473373.1">
    <property type="nucleotide sequence ID" value="NZ_CP053452.2"/>
</dbReference>
<gene>
    <name evidence="2" type="ORF">FTUN_5713</name>
</gene>
<dbReference type="KEGG" id="ftj:FTUN_5713"/>
<accession>A0A6M5YY47</accession>
<keyword evidence="1" id="KW-1133">Transmembrane helix</keyword>
<name>A0A6M5YY47_9BACT</name>